<evidence type="ECO:0000256" key="3">
    <source>
        <dbReference type="ARBA" id="ARBA00022771"/>
    </source>
</evidence>
<keyword evidence="1" id="KW-0343">GTPase activation</keyword>
<evidence type="ECO:0000259" key="10">
    <source>
        <dbReference type="PROSITE" id="PS50115"/>
    </source>
</evidence>
<dbReference type="InterPro" id="IPR004148">
    <property type="entry name" value="BAR_dom"/>
</dbReference>
<dbReference type="InterPro" id="IPR037278">
    <property type="entry name" value="ARFGAP/RecO"/>
</dbReference>
<keyword evidence="4" id="KW-0862">Zinc</keyword>
<dbReference type="PANTHER" id="PTHR23180:SF160">
    <property type="entry name" value="ADP-RIBOSYLATION FACTOR GTPASE-ACTIVATING PROTEIN EFFECTOR PROTEIN 1"/>
    <property type="match status" value="1"/>
</dbReference>
<keyword evidence="7" id="KW-0175">Coiled coil</keyword>
<dbReference type="OrthoDB" id="10266696at2759"/>
<evidence type="ECO:0000256" key="7">
    <source>
        <dbReference type="SAM" id="Coils"/>
    </source>
</evidence>
<dbReference type="InterPro" id="IPR045258">
    <property type="entry name" value="ACAP1/2/3-like"/>
</dbReference>
<evidence type="ECO:0000256" key="6">
    <source>
        <dbReference type="PROSITE-ProRule" id="PRU00288"/>
    </source>
</evidence>
<dbReference type="GO" id="GO:0005096">
    <property type="term" value="F:GTPase activator activity"/>
    <property type="evidence" value="ECO:0007669"/>
    <property type="project" value="UniProtKB-KW"/>
</dbReference>
<dbReference type="InterPro" id="IPR027267">
    <property type="entry name" value="AH/BAR_dom_sf"/>
</dbReference>
<comment type="caution">
    <text evidence="11">The sequence shown here is derived from an EMBL/GenBank/DDBJ whole genome shotgun (WGS) entry which is preliminary data.</text>
</comment>
<accession>A0A9P6RTP7</accession>
<sequence>MNVLELKACKEDTPDFRKQVNDHDEAVLALESTVRALLKLSKASVALAEEYGAKQLQMADEMMTVAQSQRGHDFVVTQSIETFSRAIQDLERNRSMMNTQISQMFIEPMETFLNHEVLPVKEAKKSFQKASDEADQALHRYMTKRSRDQTIPEASKDVADARKKLHVEYVDYCIKLNELQAKEKFEFTEHIVTYMYTLSSFYHRGYDVLSSAEPSMSTITENVQDARSRFSEEKPIVKALRDETLNVGNEIYYPLRPFGGSAEIRTHATTKSGYLYKKGPQRVMASWSRRYFEIEGELLTYTTRGPLLKPDSDASNVINLRVCTVKTIENGDRPHLFEVISPMRVHYLQAENIEDMKEWVCCLQNAITAAHNSDQAPEVRGFGPTKERAEPLFSHHGSPNLNGNTDQDKQLLLQVRKIPGNEVCADCKSLSPMWASVNHGTVLCIECSGIHRSLGVHVSKVRSLNLDKWETEAVEIMLKLGNTRTNNIFEAKILSGAEENWVSVNSDRAEKERFIIAKYIKKDFIDTEDHQKQFLKRSVHEVFWDAMDVSDYCEALRCLALGANIDHHNDDRGSMTPIHRAIDRRDDIAVEFLFQWFCDINAIDGQGWSALHHAVASDNQKAVTHLIKKHAKYDVRNRNDQTPLDLAKKLEKSEALIVLQIYQFEHQQTEQTRPSSAQSGNISNSTLYHPYVAPSPSSSLPGTSSSRASFSDRSGFASVDTISLASTVNGSLPPLLASSISSTTLPGVASTISSTVGNAVKEGRPNLSSRNSTGMVSTLSKTSDESSATAAPTRFSVADTRSLAATTIAPSANPWAEELEAAKSHARSLAVNEEQDDDEYASAEGSMIKDDDEEDTA</sequence>
<dbReference type="SUPFAM" id="SSF103657">
    <property type="entry name" value="BAR/IMD domain-like"/>
    <property type="match status" value="1"/>
</dbReference>
<dbReference type="FunFam" id="1.10.220.150:FF:000009">
    <property type="entry name" value="stromal membrane-associated protein 1 isoform X1"/>
    <property type="match status" value="1"/>
</dbReference>
<evidence type="ECO:0000313" key="12">
    <source>
        <dbReference type="Proteomes" id="UP000738325"/>
    </source>
</evidence>
<dbReference type="PROSITE" id="PS50003">
    <property type="entry name" value="PH_DOMAIN"/>
    <property type="match status" value="1"/>
</dbReference>
<dbReference type="Gene3D" id="1.25.40.20">
    <property type="entry name" value="Ankyrin repeat-containing domain"/>
    <property type="match status" value="1"/>
</dbReference>
<dbReference type="EMBL" id="JAAAIP010000015">
    <property type="protein sequence ID" value="KAG0329449.1"/>
    <property type="molecule type" value="Genomic_DNA"/>
</dbReference>
<feature type="region of interest" description="Disordered" evidence="8">
    <location>
        <begin position="668"/>
        <end position="688"/>
    </location>
</feature>
<evidence type="ECO:0000256" key="2">
    <source>
        <dbReference type="ARBA" id="ARBA00022723"/>
    </source>
</evidence>
<dbReference type="InterPro" id="IPR001164">
    <property type="entry name" value="ArfGAP_dom"/>
</dbReference>
<dbReference type="SUPFAM" id="SSF48403">
    <property type="entry name" value="Ankyrin repeat"/>
    <property type="match status" value="1"/>
</dbReference>
<keyword evidence="12" id="KW-1185">Reference proteome</keyword>
<dbReference type="GO" id="GO:0008270">
    <property type="term" value="F:zinc ion binding"/>
    <property type="evidence" value="ECO:0007669"/>
    <property type="project" value="UniProtKB-KW"/>
</dbReference>
<name>A0A9P6RTP7_9FUNG</name>
<evidence type="ECO:0000256" key="5">
    <source>
        <dbReference type="PROSITE-ProRule" id="PRU00023"/>
    </source>
</evidence>
<evidence type="ECO:0000256" key="1">
    <source>
        <dbReference type="ARBA" id="ARBA00022468"/>
    </source>
</evidence>
<feature type="compositionally biased region" description="Polar residues" evidence="8">
    <location>
        <begin position="766"/>
        <end position="790"/>
    </location>
</feature>
<feature type="domain" description="PH" evidence="9">
    <location>
        <begin position="268"/>
        <end position="368"/>
    </location>
</feature>
<dbReference type="Gene3D" id="1.10.220.150">
    <property type="entry name" value="Arf GTPase activating protein"/>
    <property type="match status" value="1"/>
</dbReference>
<proteinExistence type="predicted"/>
<dbReference type="SMART" id="SM00105">
    <property type="entry name" value="ArfGap"/>
    <property type="match status" value="1"/>
</dbReference>
<dbReference type="GO" id="GO:0005737">
    <property type="term" value="C:cytoplasm"/>
    <property type="evidence" value="ECO:0007669"/>
    <property type="project" value="InterPro"/>
</dbReference>
<evidence type="ECO:0000256" key="4">
    <source>
        <dbReference type="ARBA" id="ARBA00022833"/>
    </source>
</evidence>
<keyword evidence="5" id="KW-0040">ANK repeat</keyword>
<reference evidence="11" key="1">
    <citation type="journal article" date="2020" name="Fungal Divers.">
        <title>Resolving the Mortierellaceae phylogeny through synthesis of multi-gene phylogenetics and phylogenomics.</title>
        <authorList>
            <person name="Vandepol N."/>
            <person name="Liber J."/>
            <person name="Desiro A."/>
            <person name="Na H."/>
            <person name="Kennedy M."/>
            <person name="Barry K."/>
            <person name="Grigoriev I.V."/>
            <person name="Miller A.N."/>
            <person name="O'Donnell K."/>
            <person name="Stajich J.E."/>
            <person name="Bonito G."/>
        </authorList>
    </citation>
    <scope>NUCLEOTIDE SEQUENCE</scope>
    <source>
        <strain evidence="11">REB-010B</strain>
    </source>
</reference>
<feature type="domain" description="Arf-GAP" evidence="10">
    <location>
        <begin position="409"/>
        <end position="532"/>
    </location>
</feature>
<dbReference type="SMART" id="SM00233">
    <property type="entry name" value="PH"/>
    <property type="match status" value="1"/>
</dbReference>
<dbReference type="PROSITE" id="PS50115">
    <property type="entry name" value="ARFGAP"/>
    <property type="match status" value="1"/>
</dbReference>
<evidence type="ECO:0000259" key="9">
    <source>
        <dbReference type="PROSITE" id="PS50003"/>
    </source>
</evidence>
<evidence type="ECO:0000313" key="11">
    <source>
        <dbReference type="EMBL" id="KAG0329449.1"/>
    </source>
</evidence>
<dbReference type="Gene3D" id="2.30.29.30">
    <property type="entry name" value="Pleckstrin-homology domain (PH domain)/Phosphotyrosine-binding domain (PTB)"/>
    <property type="match status" value="1"/>
</dbReference>
<feature type="coiled-coil region" evidence="7">
    <location>
        <begin position="80"/>
        <end position="140"/>
    </location>
</feature>
<keyword evidence="2" id="KW-0479">Metal-binding</keyword>
<dbReference type="Pfam" id="PF12796">
    <property type="entry name" value="Ank_2"/>
    <property type="match status" value="1"/>
</dbReference>
<dbReference type="InterPro" id="IPR038508">
    <property type="entry name" value="ArfGAP_dom_sf"/>
</dbReference>
<dbReference type="SUPFAM" id="SSF57863">
    <property type="entry name" value="ArfGap/RecO-like zinc finger"/>
    <property type="match status" value="1"/>
</dbReference>
<dbReference type="AlphaFoldDB" id="A0A9P6RTP7"/>
<dbReference type="Gene3D" id="1.20.1270.60">
    <property type="entry name" value="Arfaptin homology (AH) domain/BAR domain"/>
    <property type="match status" value="1"/>
</dbReference>
<dbReference type="PANTHER" id="PTHR23180">
    <property type="entry name" value="CENTAURIN/ARF"/>
    <property type="match status" value="1"/>
</dbReference>
<dbReference type="SUPFAM" id="SSF50729">
    <property type="entry name" value="PH domain-like"/>
    <property type="match status" value="1"/>
</dbReference>
<feature type="region of interest" description="Disordered" evidence="8">
    <location>
        <begin position="760"/>
        <end position="793"/>
    </location>
</feature>
<feature type="compositionally biased region" description="Polar residues" evidence="8">
    <location>
        <begin position="668"/>
        <end position="687"/>
    </location>
</feature>
<protein>
    <submittedName>
        <fullName evidence="11">Centaurin beta</fullName>
    </submittedName>
</protein>
<dbReference type="Pfam" id="PF16746">
    <property type="entry name" value="BAR_3"/>
    <property type="match status" value="1"/>
</dbReference>
<dbReference type="CDD" id="cd08204">
    <property type="entry name" value="ArfGap"/>
    <property type="match status" value="1"/>
</dbReference>
<gene>
    <name evidence="11" type="primary">CENB1A</name>
    <name evidence="11" type="ORF">BGZ99_001835</name>
</gene>
<dbReference type="PROSITE" id="PS50088">
    <property type="entry name" value="ANK_REPEAT"/>
    <property type="match status" value="1"/>
</dbReference>
<dbReference type="PRINTS" id="PR00405">
    <property type="entry name" value="REVINTRACTNG"/>
</dbReference>
<dbReference type="InterPro" id="IPR036770">
    <property type="entry name" value="Ankyrin_rpt-contain_sf"/>
</dbReference>
<dbReference type="CDD" id="cd13250">
    <property type="entry name" value="PH_ACAP"/>
    <property type="match status" value="1"/>
</dbReference>
<evidence type="ECO:0000256" key="8">
    <source>
        <dbReference type="SAM" id="MobiDB-lite"/>
    </source>
</evidence>
<dbReference type="InterPro" id="IPR011993">
    <property type="entry name" value="PH-like_dom_sf"/>
</dbReference>
<dbReference type="InterPro" id="IPR001849">
    <property type="entry name" value="PH_domain"/>
</dbReference>
<dbReference type="Pfam" id="PF00169">
    <property type="entry name" value="PH"/>
    <property type="match status" value="1"/>
</dbReference>
<keyword evidence="3 6" id="KW-0863">Zinc-finger</keyword>
<dbReference type="Pfam" id="PF01412">
    <property type="entry name" value="ArfGap"/>
    <property type="match status" value="1"/>
</dbReference>
<dbReference type="InterPro" id="IPR002110">
    <property type="entry name" value="Ankyrin_rpt"/>
</dbReference>
<dbReference type="Proteomes" id="UP000738325">
    <property type="component" value="Unassembled WGS sequence"/>
</dbReference>
<feature type="repeat" description="ANK" evidence="5">
    <location>
        <begin position="606"/>
        <end position="638"/>
    </location>
</feature>
<feature type="region of interest" description="Disordered" evidence="8">
    <location>
        <begin position="813"/>
        <end position="857"/>
    </location>
</feature>
<organism evidence="11 12">
    <name type="scientific">Dissophora globulifera</name>
    <dbReference type="NCBI Taxonomy" id="979702"/>
    <lineage>
        <taxon>Eukaryota</taxon>
        <taxon>Fungi</taxon>
        <taxon>Fungi incertae sedis</taxon>
        <taxon>Mucoromycota</taxon>
        <taxon>Mortierellomycotina</taxon>
        <taxon>Mortierellomycetes</taxon>
        <taxon>Mortierellales</taxon>
        <taxon>Mortierellaceae</taxon>
        <taxon>Dissophora</taxon>
    </lineage>
</organism>